<accession>A0ABM7YSR3</accession>
<evidence type="ECO:0000313" key="1">
    <source>
        <dbReference type="EMBL" id="BDI07658.1"/>
    </source>
</evidence>
<gene>
    <name evidence="1" type="ORF">CATMQ487_46280</name>
</gene>
<dbReference type="EMBL" id="AP025730">
    <property type="protein sequence ID" value="BDI07658.1"/>
    <property type="molecule type" value="Genomic_DNA"/>
</dbReference>
<sequence length="112" mass="12370">MEVVCCDPDVARLLYIQPMRSATFPPIRVKPEVRSEVEAVLREGESLTQFIEEAVVSAAAWRRNQAEFVARGEAAIDRCKREGGGLSVDEAMADLQGRLDAARSQAAKRSHQ</sequence>
<dbReference type="NCBIfam" id="NF041551">
    <property type="entry name" value="YlcI_YnfO_N"/>
    <property type="match status" value="1"/>
</dbReference>
<protein>
    <recommendedName>
        <fullName evidence="3">Prevent-host-death protein</fullName>
    </recommendedName>
</protein>
<proteinExistence type="predicted"/>
<evidence type="ECO:0008006" key="3">
    <source>
        <dbReference type="Google" id="ProtNLM"/>
    </source>
</evidence>
<reference evidence="1" key="1">
    <citation type="submission" date="2022-04" db="EMBL/GenBank/DDBJ databases">
        <title>Whole genome sequence of Sphaerotilus sp. FB-5.</title>
        <authorList>
            <person name="Takeda M."/>
            <person name="Narihara S."/>
            <person name="Akimoto M."/>
            <person name="Akimoto R."/>
            <person name="Nishiyashiki S."/>
            <person name="Murakami T."/>
        </authorList>
    </citation>
    <scope>NUCLEOTIDE SEQUENCE</scope>
    <source>
        <strain evidence="1">FB-5</strain>
    </source>
</reference>
<organism evidence="1 2">
    <name type="scientific">Sphaerotilus microaerophilus</name>
    <dbReference type="NCBI Taxonomy" id="2914710"/>
    <lineage>
        <taxon>Bacteria</taxon>
        <taxon>Pseudomonadati</taxon>
        <taxon>Pseudomonadota</taxon>
        <taxon>Betaproteobacteria</taxon>
        <taxon>Burkholderiales</taxon>
        <taxon>Sphaerotilaceae</taxon>
        <taxon>Sphaerotilus</taxon>
    </lineage>
</organism>
<keyword evidence="2" id="KW-1185">Reference proteome</keyword>
<evidence type="ECO:0000313" key="2">
    <source>
        <dbReference type="Proteomes" id="UP001057498"/>
    </source>
</evidence>
<name>A0ABM7YSR3_9BURK</name>
<dbReference type="Proteomes" id="UP001057498">
    <property type="component" value="Chromosome"/>
</dbReference>